<organism evidence="2 3">
    <name type="scientific">Halomonas ventosae</name>
    <dbReference type="NCBI Taxonomy" id="229007"/>
    <lineage>
        <taxon>Bacteria</taxon>
        <taxon>Pseudomonadati</taxon>
        <taxon>Pseudomonadota</taxon>
        <taxon>Gammaproteobacteria</taxon>
        <taxon>Oceanospirillales</taxon>
        <taxon>Halomonadaceae</taxon>
        <taxon>Halomonas</taxon>
    </lineage>
</organism>
<dbReference type="InterPro" id="IPR029044">
    <property type="entry name" value="Nucleotide-diphossugar_trans"/>
</dbReference>
<dbReference type="EMBL" id="SNZJ01000001">
    <property type="protein sequence ID" value="TDR57259.1"/>
    <property type="molecule type" value="Genomic_DNA"/>
</dbReference>
<dbReference type="FunFam" id="3.90.550.10:FF:000130">
    <property type="entry name" value="Family 2 glycosyl transferase"/>
    <property type="match status" value="1"/>
</dbReference>
<dbReference type="Gene3D" id="3.90.550.10">
    <property type="entry name" value="Spore Coat Polysaccharide Biosynthesis Protein SpsA, Chain A"/>
    <property type="match status" value="1"/>
</dbReference>
<comment type="caution">
    <text evidence="2">The sequence shown here is derived from an EMBL/GenBank/DDBJ whole genome shotgun (WGS) entry which is preliminary data.</text>
</comment>
<protein>
    <submittedName>
        <fullName evidence="2">Glycosyl transferase family 2</fullName>
    </submittedName>
</protein>
<reference evidence="2 3" key="1">
    <citation type="submission" date="2019-03" db="EMBL/GenBank/DDBJ databases">
        <title>Genomic Encyclopedia of Type Strains, Phase III (KMG-III): the genomes of soil and plant-associated and newly described type strains.</title>
        <authorList>
            <person name="Whitman W."/>
        </authorList>
    </citation>
    <scope>NUCLEOTIDE SEQUENCE [LARGE SCALE GENOMIC DNA]</scope>
    <source>
        <strain evidence="2 3">CECT 5797</strain>
    </source>
</reference>
<feature type="domain" description="Glycosyltransferase 2-like" evidence="1">
    <location>
        <begin position="8"/>
        <end position="127"/>
    </location>
</feature>
<proteinExistence type="predicted"/>
<dbReference type="PANTHER" id="PTHR22916">
    <property type="entry name" value="GLYCOSYLTRANSFERASE"/>
    <property type="match status" value="1"/>
</dbReference>
<dbReference type="SUPFAM" id="SSF53448">
    <property type="entry name" value="Nucleotide-diphospho-sugar transferases"/>
    <property type="match status" value="1"/>
</dbReference>
<dbReference type="GO" id="GO:0016758">
    <property type="term" value="F:hexosyltransferase activity"/>
    <property type="evidence" value="ECO:0007669"/>
    <property type="project" value="UniProtKB-ARBA"/>
</dbReference>
<dbReference type="OrthoDB" id="9801954at2"/>
<dbReference type="AlphaFoldDB" id="A0A4R6ZY52"/>
<gene>
    <name evidence="2" type="ORF">DFP85_10174</name>
</gene>
<evidence type="ECO:0000313" key="2">
    <source>
        <dbReference type="EMBL" id="TDR57259.1"/>
    </source>
</evidence>
<sequence length="261" mass="29555">MSRPFLVSVVTPSYNSEKYLAGTIDSVLDQSFFDWEMIIVDDCSPDNANQLVESYVAKDSRIKLIKLDENAGAAVARNVAIRAAQGRFIAFLDSDDRWLPDKLEKQLCFMKKYDVAFSYTSYEKLNENGSVAGKVNIPPKVTYNDLLKVCSIGCLTAMYDTEKIGKVYMPLIRKRQDVGLWLRILKDIPYAHGLDEVLAQYQLRSDSISANKLKAASYTWRLYRDVEKLTMPVAAYYFAHYAINGVLRKNFPRLASALGQA</sequence>
<dbReference type="CDD" id="cd00761">
    <property type="entry name" value="Glyco_tranf_GTA_type"/>
    <property type="match status" value="1"/>
</dbReference>
<evidence type="ECO:0000313" key="3">
    <source>
        <dbReference type="Proteomes" id="UP000295212"/>
    </source>
</evidence>
<keyword evidence="2" id="KW-0808">Transferase</keyword>
<dbReference type="Proteomes" id="UP000295212">
    <property type="component" value="Unassembled WGS sequence"/>
</dbReference>
<dbReference type="Pfam" id="PF00535">
    <property type="entry name" value="Glycos_transf_2"/>
    <property type="match status" value="1"/>
</dbReference>
<accession>A0A4R6ZY52</accession>
<dbReference type="InterPro" id="IPR001173">
    <property type="entry name" value="Glyco_trans_2-like"/>
</dbReference>
<dbReference type="PANTHER" id="PTHR22916:SF3">
    <property type="entry name" value="UDP-GLCNAC:BETAGAL BETA-1,3-N-ACETYLGLUCOSAMINYLTRANSFERASE-LIKE PROTEIN 1"/>
    <property type="match status" value="1"/>
</dbReference>
<evidence type="ECO:0000259" key="1">
    <source>
        <dbReference type="Pfam" id="PF00535"/>
    </source>
</evidence>
<name>A0A4R6ZY52_9GAMM</name>
<dbReference type="RefSeq" id="WP_133633841.1">
    <property type="nucleotide sequence ID" value="NZ_SNZJ01000001.1"/>
</dbReference>